<sequence length="695" mass="72947">MPLQVDTGSSDLVSIHLSRCYLSLRYPQWIASTSCSSSTCSQAKGRLYDPSAATSTNQQFSINYLSGAVSGPIYWDQLDIGGYSISNQALAAANTVSSEPLAGDFTGILGLALPLNSIIAEKIPPVDGNSPDGAAFASNLFGVTPVSSAPAARFLSLSLSRPGSNAVPATLGIGRHPEALVSDPSKIQYLTLIGSGEGTLFWQVDVHAITVYVNGEARPLALGRSKTGAVFPSAVVDSGVPYILASSVIANGIYGALGIGPAADGQYYVPCTTPLNITITLDGQTELPLHPLDVTTESQNNPSSSTCVGLIQTDGGQMDSATNGLDDMILGVPFLRNVYMVMAYDVPDAKGAFPTPDPAEMSSDTIRPRLGLLGLTNITEALEEFNAVRVLNQPLSSGGGSSGQSNGGVTNTSSGHKLSVGVDVLLGLVGFFALCVSLFALRWVVVKRRWRLANDPRLEEGDHKPAFTELAQRDSRSSSDGPTEDALRAARFEAYKSRKALGSGYTADTARTMVDPEDPGEFGYRKKEGDKDEGEATFLNLDPWDSSIGWRDTLVGPVDINPTSDGDSPVDLPPRPRTGHQHTQSDFAAPDGTGVAEPLLAHTRDDSRVFDEEFGGLRDSMAGIGTAARGSQIDYEGARHSRIGSTASVPRPVSPGMRVPASPLSAQFPGIPVMEQGPVGEAQSGEASDGHHAPS</sequence>
<dbReference type="EMBL" id="MU277265">
    <property type="protein sequence ID" value="KAI0056390.1"/>
    <property type="molecule type" value="Genomic_DNA"/>
</dbReference>
<protein>
    <submittedName>
        <fullName evidence="1">Acid protease</fullName>
    </submittedName>
</protein>
<organism evidence="1 2">
    <name type="scientific">Artomyces pyxidatus</name>
    <dbReference type="NCBI Taxonomy" id="48021"/>
    <lineage>
        <taxon>Eukaryota</taxon>
        <taxon>Fungi</taxon>
        <taxon>Dikarya</taxon>
        <taxon>Basidiomycota</taxon>
        <taxon>Agaricomycotina</taxon>
        <taxon>Agaricomycetes</taxon>
        <taxon>Russulales</taxon>
        <taxon>Auriscalpiaceae</taxon>
        <taxon>Artomyces</taxon>
    </lineage>
</organism>
<gene>
    <name evidence="1" type="ORF">BV25DRAFT_1579079</name>
</gene>
<dbReference type="Proteomes" id="UP000814140">
    <property type="component" value="Unassembled WGS sequence"/>
</dbReference>
<keyword evidence="1" id="KW-0645">Protease</keyword>
<keyword evidence="2" id="KW-1185">Reference proteome</keyword>
<keyword evidence="1" id="KW-0378">Hydrolase</keyword>
<comment type="caution">
    <text evidence="1">The sequence shown here is derived from an EMBL/GenBank/DDBJ whole genome shotgun (WGS) entry which is preliminary data.</text>
</comment>
<evidence type="ECO:0000313" key="2">
    <source>
        <dbReference type="Proteomes" id="UP000814140"/>
    </source>
</evidence>
<evidence type="ECO:0000313" key="1">
    <source>
        <dbReference type="EMBL" id="KAI0056390.1"/>
    </source>
</evidence>
<accession>A0ACB8SIZ5</accession>
<proteinExistence type="predicted"/>
<reference evidence="1" key="2">
    <citation type="journal article" date="2022" name="New Phytol.">
        <title>Evolutionary transition to the ectomycorrhizal habit in the genomes of a hyperdiverse lineage of mushroom-forming fungi.</title>
        <authorList>
            <person name="Looney B."/>
            <person name="Miyauchi S."/>
            <person name="Morin E."/>
            <person name="Drula E."/>
            <person name="Courty P.E."/>
            <person name="Kohler A."/>
            <person name="Kuo A."/>
            <person name="LaButti K."/>
            <person name="Pangilinan J."/>
            <person name="Lipzen A."/>
            <person name="Riley R."/>
            <person name="Andreopoulos W."/>
            <person name="He G."/>
            <person name="Johnson J."/>
            <person name="Nolan M."/>
            <person name="Tritt A."/>
            <person name="Barry K.W."/>
            <person name="Grigoriev I.V."/>
            <person name="Nagy L.G."/>
            <person name="Hibbett D."/>
            <person name="Henrissat B."/>
            <person name="Matheny P.B."/>
            <person name="Labbe J."/>
            <person name="Martin F.M."/>
        </authorList>
    </citation>
    <scope>NUCLEOTIDE SEQUENCE</scope>
    <source>
        <strain evidence="1">HHB10654</strain>
    </source>
</reference>
<name>A0ACB8SIZ5_9AGAM</name>
<reference evidence="1" key="1">
    <citation type="submission" date="2021-03" db="EMBL/GenBank/DDBJ databases">
        <authorList>
            <consortium name="DOE Joint Genome Institute"/>
            <person name="Ahrendt S."/>
            <person name="Looney B.P."/>
            <person name="Miyauchi S."/>
            <person name="Morin E."/>
            <person name="Drula E."/>
            <person name="Courty P.E."/>
            <person name="Chicoki N."/>
            <person name="Fauchery L."/>
            <person name="Kohler A."/>
            <person name="Kuo A."/>
            <person name="Labutti K."/>
            <person name="Pangilinan J."/>
            <person name="Lipzen A."/>
            <person name="Riley R."/>
            <person name="Andreopoulos W."/>
            <person name="He G."/>
            <person name="Johnson J."/>
            <person name="Barry K.W."/>
            <person name="Grigoriev I.V."/>
            <person name="Nagy L."/>
            <person name="Hibbett D."/>
            <person name="Henrissat B."/>
            <person name="Matheny P.B."/>
            <person name="Labbe J."/>
            <person name="Martin F."/>
        </authorList>
    </citation>
    <scope>NUCLEOTIDE SEQUENCE</scope>
    <source>
        <strain evidence="1">HHB10654</strain>
    </source>
</reference>